<evidence type="ECO:0000256" key="5">
    <source>
        <dbReference type="HAMAP-Rule" id="MF_00902"/>
    </source>
</evidence>
<dbReference type="AlphaFoldDB" id="A0A4Y7R911"/>
<dbReference type="GO" id="GO:0009977">
    <property type="term" value="F:proton motive force dependent protein transmembrane transporter activity"/>
    <property type="evidence" value="ECO:0007669"/>
    <property type="project" value="TreeGrafter"/>
</dbReference>
<keyword evidence="5" id="KW-0811">Translocation</keyword>
<organism evidence="6 7">
    <name type="scientific">Pelotomaculum schinkii</name>
    <dbReference type="NCBI Taxonomy" id="78350"/>
    <lineage>
        <taxon>Bacteria</taxon>
        <taxon>Bacillati</taxon>
        <taxon>Bacillota</taxon>
        <taxon>Clostridia</taxon>
        <taxon>Eubacteriales</taxon>
        <taxon>Desulfotomaculaceae</taxon>
        <taxon>Pelotomaculum</taxon>
    </lineage>
</organism>
<keyword evidence="5" id="KW-0653">Protein transport</keyword>
<feature type="transmembrane region" description="Helical" evidence="5">
    <location>
        <begin position="50"/>
        <end position="68"/>
    </location>
</feature>
<keyword evidence="5" id="KW-0813">Transport</keyword>
<dbReference type="GO" id="GO:0033281">
    <property type="term" value="C:TAT protein transport complex"/>
    <property type="evidence" value="ECO:0007669"/>
    <property type="project" value="UniProtKB-UniRule"/>
</dbReference>
<accession>A0A4Y7R911</accession>
<evidence type="ECO:0000313" key="6">
    <source>
        <dbReference type="EMBL" id="TEB05209.1"/>
    </source>
</evidence>
<dbReference type="HAMAP" id="MF_00902">
    <property type="entry name" value="TatC"/>
    <property type="match status" value="1"/>
</dbReference>
<evidence type="ECO:0000256" key="4">
    <source>
        <dbReference type="ARBA" id="ARBA00023136"/>
    </source>
</evidence>
<gene>
    <name evidence="6" type="primary">tatC2</name>
    <name evidence="5" type="synonym">tatC</name>
    <name evidence="6" type="ORF">Psch_02250</name>
</gene>
<keyword evidence="3 5" id="KW-1133">Transmembrane helix</keyword>
<comment type="subcellular location">
    <subcellularLocation>
        <location evidence="5">Cell membrane</location>
        <topology evidence="5">Multi-pass membrane protein</topology>
    </subcellularLocation>
    <subcellularLocation>
        <location evidence="1">Membrane</location>
        <topology evidence="1">Multi-pass membrane protein</topology>
    </subcellularLocation>
</comment>
<dbReference type="PANTHER" id="PTHR30371:SF0">
    <property type="entry name" value="SEC-INDEPENDENT PROTEIN TRANSLOCASE PROTEIN TATC, CHLOROPLASTIC-RELATED"/>
    <property type="match status" value="1"/>
</dbReference>
<feature type="transmembrane region" description="Helical" evidence="5">
    <location>
        <begin position="104"/>
        <end position="132"/>
    </location>
</feature>
<evidence type="ECO:0000313" key="7">
    <source>
        <dbReference type="Proteomes" id="UP000298324"/>
    </source>
</evidence>
<feature type="transmembrane region" description="Helical" evidence="5">
    <location>
        <begin position="215"/>
        <end position="235"/>
    </location>
</feature>
<feature type="transmembrane region" description="Helical" evidence="5">
    <location>
        <begin position="74"/>
        <end position="97"/>
    </location>
</feature>
<proteinExistence type="inferred from homology"/>
<evidence type="ECO:0000256" key="3">
    <source>
        <dbReference type="ARBA" id="ARBA00022989"/>
    </source>
</evidence>
<evidence type="ECO:0000256" key="2">
    <source>
        <dbReference type="ARBA" id="ARBA00022692"/>
    </source>
</evidence>
<dbReference type="Proteomes" id="UP000298324">
    <property type="component" value="Unassembled WGS sequence"/>
</dbReference>
<feature type="transmembrane region" description="Helical" evidence="5">
    <location>
        <begin position="193"/>
        <end position="209"/>
    </location>
</feature>
<dbReference type="InterPro" id="IPR002033">
    <property type="entry name" value="TatC"/>
</dbReference>
<evidence type="ECO:0000256" key="1">
    <source>
        <dbReference type="ARBA" id="ARBA00004141"/>
    </source>
</evidence>
<dbReference type="Pfam" id="PF00902">
    <property type="entry name" value="TatC"/>
    <property type="match status" value="1"/>
</dbReference>
<keyword evidence="5" id="KW-1003">Cell membrane</keyword>
<keyword evidence="4 5" id="KW-0472">Membrane</keyword>
<protein>
    <recommendedName>
        <fullName evidence="5">Sec-independent protein translocase protein TatC</fullName>
    </recommendedName>
</protein>
<keyword evidence="2 5" id="KW-0812">Transmembrane</keyword>
<feature type="transmembrane region" description="Helical" evidence="5">
    <location>
        <begin position="20"/>
        <end position="38"/>
    </location>
</feature>
<feature type="transmembrane region" description="Helical" evidence="5">
    <location>
        <begin position="152"/>
        <end position="172"/>
    </location>
</feature>
<comment type="caution">
    <text evidence="6">The sequence shown here is derived from an EMBL/GenBank/DDBJ whole genome shotgun (WGS) entry which is preliminary data.</text>
</comment>
<dbReference type="PANTHER" id="PTHR30371">
    <property type="entry name" value="SEC-INDEPENDENT PROTEIN TRANSLOCASE PROTEIN TATC"/>
    <property type="match status" value="1"/>
</dbReference>
<comment type="similarity">
    <text evidence="5">Belongs to the TatC family.</text>
</comment>
<dbReference type="PRINTS" id="PR01840">
    <property type="entry name" value="TATCFAMILY"/>
</dbReference>
<dbReference type="RefSeq" id="WP_190240322.1">
    <property type="nucleotide sequence ID" value="NZ_QFGA01000002.1"/>
</dbReference>
<dbReference type="NCBIfam" id="TIGR00945">
    <property type="entry name" value="tatC"/>
    <property type="match status" value="1"/>
</dbReference>
<dbReference type="GO" id="GO:0065002">
    <property type="term" value="P:intracellular protein transmembrane transport"/>
    <property type="evidence" value="ECO:0007669"/>
    <property type="project" value="TreeGrafter"/>
</dbReference>
<dbReference type="EMBL" id="QFGA01000002">
    <property type="protein sequence ID" value="TEB05209.1"/>
    <property type="molecule type" value="Genomic_DNA"/>
</dbReference>
<sequence length="259" mass="29004">MAKKTDEMTIISHLEELRRVLIVSIISTTVLAVAAYFFSDKILAFLMEPLTTLGQGVFFTAVTGAIFAKIKISFFAGFLAALPIILWQIWSFVVPALKKKEKLYFTLFVLVSFISFVAGVAFGFFGVFRIGVAFLLQFAGPTLTPLLTIDKYISFIISFLLPFGIVFEFPLVSFFLAKLELVTYAFFARNRRYAILGVVALAAIITPTPDLITCLIVSGPMYLLFEVSVLVVRIVERRIARRKERERLAEMAEPAVTVK</sequence>
<name>A0A4Y7R911_9FIRM</name>
<comment type="subunit">
    <text evidence="5">Forms a complex with TatA.</text>
</comment>
<reference evidence="6 7" key="1">
    <citation type="journal article" date="2018" name="Environ. Microbiol.">
        <title>Novel energy conservation strategies and behaviour of Pelotomaculum schinkii driving syntrophic propionate catabolism.</title>
        <authorList>
            <person name="Hidalgo-Ahumada C.A.P."/>
            <person name="Nobu M.K."/>
            <person name="Narihiro T."/>
            <person name="Tamaki H."/>
            <person name="Liu W.T."/>
            <person name="Kamagata Y."/>
            <person name="Stams A.J.M."/>
            <person name="Imachi H."/>
            <person name="Sousa D.Z."/>
        </authorList>
    </citation>
    <scope>NUCLEOTIDE SEQUENCE [LARGE SCALE GENOMIC DNA]</scope>
    <source>
        <strain evidence="6 7">HH</strain>
    </source>
</reference>
<dbReference type="GO" id="GO:0043953">
    <property type="term" value="P:protein transport by the Tat complex"/>
    <property type="evidence" value="ECO:0007669"/>
    <property type="project" value="UniProtKB-UniRule"/>
</dbReference>
<comment type="function">
    <text evidence="5">Part of the twin-arginine translocation (Tat) system that transports large folded proteins containing a characteristic twin-arginine motif in their signal peptide across membranes.</text>
</comment>
<keyword evidence="7" id="KW-1185">Reference proteome</keyword>